<keyword evidence="3" id="KW-0418">Kinase</keyword>
<gene>
    <name evidence="7" type="ORF">BABINDRAFT_163367</name>
</gene>
<evidence type="ECO:0000259" key="5">
    <source>
        <dbReference type="Pfam" id="PF03070"/>
    </source>
</evidence>
<dbReference type="AlphaFoldDB" id="A0A1E3QIX8"/>
<keyword evidence="8" id="KW-1185">Reference proteome</keyword>
<dbReference type="FunFam" id="3.40.1190.20:FF:000003">
    <property type="entry name" value="Phosphomethylpyrimidine kinase ThiD"/>
    <property type="match status" value="1"/>
</dbReference>
<dbReference type="Gene3D" id="3.40.1190.20">
    <property type="match status" value="1"/>
</dbReference>
<organism evidence="7 8">
    <name type="scientific">Babjeviella inositovora NRRL Y-12698</name>
    <dbReference type="NCBI Taxonomy" id="984486"/>
    <lineage>
        <taxon>Eukaryota</taxon>
        <taxon>Fungi</taxon>
        <taxon>Dikarya</taxon>
        <taxon>Ascomycota</taxon>
        <taxon>Saccharomycotina</taxon>
        <taxon>Pichiomycetes</taxon>
        <taxon>Serinales incertae sedis</taxon>
        <taxon>Babjeviella</taxon>
    </lineage>
</organism>
<evidence type="ECO:0000256" key="1">
    <source>
        <dbReference type="ARBA" id="ARBA00022679"/>
    </source>
</evidence>
<proteinExistence type="predicted"/>
<dbReference type="NCBIfam" id="TIGR00097">
    <property type="entry name" value="HMP-P_kinase"/>
    <property type="match status" value="1"/>
</dbReference>
<feature type="domain" description="Pyridoxamine kinase/Phosphomethylpyrimidine kinase" evidence="6">
    <location>
        <begin position="29"/>
        <end position="294"/>
    </location>
</feature>
<dbReference type="CDD" id="cd19367">
    <property type="entry name" value="TenA_C_ScTHI20-like"/>
    <property type="match status" value="1"/>
</dbReference>
<dbReference type="CDD" id="cd01169">
    <property type="entry name" value="HMPP_kinase"/>
    <property type="match status" value="1"/>
</dbReference>
<feature type="domain" description="Thiaminase-2/PQQC" evidence="5">
    <location>
        <begin position="328"/>
        <end position="533"/>
    </location>
</feature>
<reference evidence="8" key="1">
    <citation type="submission" date="2016-05" db="EMBL/GenBank/DDBJ databases">
        <title>Comparative genomics of biotechnologically important yeasts.</title>
        <authorList>
            <consortium name="DOE Joint Genome Institute"/>
            <person name="Riley R."/>
            <person name="Haridas S."/>
            <person name="Wolfe K.H."/>
            <person name="Lopes M.R."/>
            <person name="Hittinger C.T."/>
            <person name="Goker M."/>
            <person name="Salamov A."/>
            <person name="Wisecaver J."/>
            <person name="Long T.M."/>
            <person name="Aerts A.L."/>
            <person name="Barry K."/>
            <person name="Choi C."/>
            <person name="Clum A."/>
            <person name="Coughlan A.Y."/>
            <person name="Deshpande S."/>
            <person name="Douglass A.P."/>
            <person name="Hanson S.J."/>
            <person name="Klenk H.-P."/>
            <person name="Labutti K."/>
            <person name="Lapidus A."/>
            <person name="Lindquist E."/>
            <person name="Lipzen A."/>
            <person name="Meier-Kolthoff J.P."/>
            <person name="Ohm R.A."/>
            <person name="Otillar R.P."/>
            <person name="Pangilinan J."/>
            <person name="Peng Y."/>
            <person name="Rokas A."/>
            <person name="Rosa C.A."/>
            <person name="Scheuner C."/>
            <person name="Sibirny A.A."/>
            <person name="Slot J.C."/>
            <person name="Stielow J.B."/>
            <person name="Sun H."/>
            <person name="Kurtzman C.P."/>
            <person name="Blackwell M."/>
            <person name="Grigoriev I.V."/>
            <person name="Jeffries T.W."/>
        </authorList>
    </citation>
    <scope>NUCLEOTIDE SEQUENCE [LARGE SCALE GENOMIC DNA]</scope>
    <source>
        <strain evidence="8">NRRL Y-12698</strain>
    </source>
</reference>
<dbReference type="InterPro" id="IPR013749">
    <property type="entry name" value="PM/HMP-P_kinase-1"/>
</dbReference>
<protein>
    <recommendedName>
        <fullName evidence="9">Pyridoxamine kinase/Phosphomethylpyrimidine kinase domain-containing protein</fullName>
    </recommendedName>
</protein>
<keyword evidence="4" id="KW-0067">ATP-binding</keyword>
<sequence length="543" mass="59449">MTTELIEITTASLPATSRMPRILTIAGSDSSGGAGIEADLKTFSAHGCYGLTCMSVLTAQNTEGVYDVHSVPEEFIAQALDANLDDIDIDVIKTGVLTVPAVYALKQALVKHNFRPKPLIIDPVMVSTSGYALSESECLKVCIDELFPLATIVTPNIEEAYKILTAFGEEPSEKTLTSFEELKAMALRIHQLTKCAVVLLKGGHSPWAHQQGSGSRYITDVLYESTTNQFTVYKSDYIETTNLHGTGCTLSSAISSQLAHGVETKEAIAAAIKYVHNAVLTADLTIGGGNGPLNHLFNVSTAGMAATAATLDTEAFTEGTVLSSLLTHPKVSLVWKEYINHDFVRQVASRTLPEASFVYFLRQDYVYLISYAQVHALAASLAPTMEIMLNETRTITNISVEMDRHTAKLTARGITDYKDIRAGPACTNYLNYFRNIARDGEWADIHLALAPCLFGYGYAGKWGMKLNKATDEADEYYQWLQDYVSPWFMEACAKGQQTIEECFARASPETIERYVGIFADVCQLEVDFWSEALAAATVQHDAE</sequence>
<dbReference type="EMBL" id="KV454439">
    <property type="protein sequence ID" value="ODQ77651.1"/>
    <property type="molecule type" value="Genomic_DNA"/>
</dbReference>
<dbReference type="Gene3D" id="1.20.910.10">
    <property type="entry name" value="Heme oxygenase-like"/>
    <property type="match status" value="1"/>
</dbReference>
<keyword evidence="1" id="KW-0808">Transferase</keyword>
<dbReference type="SUPFAM" id="SSF53613">
    <property type="entry name" value="Ribokinase-like"/>
    <property type="match status" value="1"/>
</dbReference>
<dbReference type="GeneID" id="30147722"/>
<dbReference type="GO" id="GO:0005524">
    <property type="term" value="F:ATP binding"/>
    <property type="evidence" value="ECO:0007669"/>
    <property type="project" value="UniProtKB-KW"/>
</dbReference>
<dbReference type="OrthoDB" id="10028886at2759"/>
<evidence type="ECO:0000256" key="3">
    <source>
        <dbReference type="ARBA" id="ARBA00022777"/>
    </source>
</evidence>
<evidence type="ECO:0000259" key="6">
    <source>
        <dbReference type="Pfam" id="PF08543"/>
    </source>
</evidence>
<accession>A0A1E3QIX8</accession>
<dbReference type="SUPFAM" id="SSF48613">
    <property type="entry name" value="Heme oxygenase-like"/>
    <property type="match status" value="1"/>
</dbReference>
<dbReference type="GO" id="GO:0008972">
    <property type="term" value="F:phosphomethylpyrimidine kinase activity"/>
    <property type="evidence" value="ECO:0007669"/>
    <property type="project" value="InterPro"/>
</dbReference>
<dbReference type="STRING" id="984486.A0A1E3QIX8"/>
<keyword evidence="2" id="KW-0547">Nucleotide-binding</keyword>
<dbReference type="Pfam" id="PF03070">
    <property type="entry name" value="TENA_THI-4"/>
    <property type="match status" value="1"/>
</dbReference>
<name>A0A1E3QIX8_9ASCO</name>
<evidence type="ECO:0000313" key="8">
    <source>
        <dbReference type="Proteomes" id="UP000094336"/>
    </source>
</evidence>
<dbReference type="InterPro" id="IPR016084">
    <property type="entry name" value="Haem_Oase-like_multi-hlx"/>
</dbReference>
<dbReference type="RefSeq" id="XP_018982979.1">
    <property type="nucleotide sequence ID" value="XM_019129869.1"/>
</dbReference>
<evidence type="ECO:0000256" key="2">
    <source>
        <dbReference type="ARBA" id="ARBA00022741"/>
    </source>
</evidence>
<dbReference type="Pfam" id="PF08543">
    <property type="entry name" value="Phos_pyr_kin"/>
    <property type="match status" value="1"/>
</dbReference>
<dbReference type="GO" id="GO:0008902">
    <property type="term" value="F:hydroxymethylpyrimidine kinase activity"/>
    <property type="evidence" value="ECO:0007669"/>
    <property type="project" value="TreeGrafter"/>
</dbReference>
<dbReference type="GO" id="GO:0005829">
    <property type="term" value="C:cytosol"/>
    <property type="evidence" value="ECO:0007669"/>
    <property type="project" value="TreeGrafter"/>
</dbReference>
<evidence type="ECO:0000313" key="7">
    <source>
        <dbReference type="EMBL" id="ODQ77651.1"/>
    </source>
</evidence>
<dbReference type="InterPro" id="IPR029056">
    <property type="entry name" value="Ribokinase-like"/>
</dbReference>
<dbReference type="Proteomes" id="UP000094336">
    <property type="component" value="Unassembled WGS sequence"/>
</dbReference>
<dbReference type="GO" id="GO:0009228">
    <property type="term" value="P:thiamine biosynthetic process"/>
    <property type="evidence" value="ECO:0007669"/>
    <property type="project" value="InterPro"/>
</dbReference>
<dbReference type="InterPro" id="IPR004305">
    <property type="entry name" value="Thiaminase-2/PQQC"/>
</dbReference>
<dbReference type="PANTHER" id="PTHR20858">
    <property type="entry name" value="PHOSPHOMETHYLPYRIMIDINE KINASE"/>
    <property type="match status" value="1"/>
</dbReference>
<evidence type="ECO:0000256" key="4">
    <source>
        <dbReference type="ARBA" id="ARBA00022840"/>
    </source>
</evidence>
<dbReference type="PANTHER" id="PTHR20858:SF17">
    <property type="entry name" value="HYDROXYMETHYLPYRIMIDINE_PHOSPHOMETHYLPYRIMIDINE KINASE THI20-RELATED"/>
    <property type="match status" value="1"/>
</dbReference>
<evidence type="ECO:0008006" key="9">
    <source>
        <dbReference type="Google" id="ProtNLM"/>
    </source>
</evidence>
<dbReference type="InterPro" id="IPR004399">
    <property type="entry name" value="HMP/HMP-P_kinase_dom"/>
</dbReference>